<comment type="caution">
    <text evidence="3">The sequence shown here is derived from an EMBL/GenBank/DDBJ whole genome shotgun (WGS) entry which is preliminary data.</text>
</comment>
<proteinExistence type="predicted"/>
<accession>D6TVP9</accession>
<evidence type="ECO:0000313" key="3">
    <source>
        <dbReference type="EMBL" id="EFH84282.1"/>
    </source>
</evidence>
<reference evidence="3 4" key="1">
    <citation type="journal article" date="2011" name="Stand. Genomic Sci.">
        <title>Non-contiguous finished genome sequence and contextual data of the filamentous soil bacterium Ktedonobacter racemifer type strain (SOSP1-21).</title>
        <authorList>
            <person name="Chang Y.J."/>
            <person name="Land M."/>
            <person name="Hauser L."/>
            <person name="Chertkov O."/>
            <person name="Del Rio T.G."/>
            <person name="Nolan M."/>
            <person name="Copeland A."/>
            <person name="Tice H."/>
            <person name="Cheng J.F."/>
            <person name="Lucas S."/>
            <person name="Han C."/>
            <person name="Goodwin L."/>
            <person name="Pitluck S."/>
            <person name="Ivanova N."/>
            <person name="Ovchinikova G."/>
            <person name="Pati A."/>
            <person name="Chen A."/>
            <person name="Palaniappan K."/>
            <person name="Mavromatis K."/>
            <person name="Liolios K."/>
            <person name="Brettin T."/>
            <person name="Fiebig A."/>
            <person name="Rohde M."/>
            <person name="Abt B."/>
            <person name="Goker M."/>
            <person name="Detter J.C."/>
            <person name="Woyke T."/>
            <person name="Bristow J."/>
            <person name="Eisen J.A."/>
            <person name="Markowitz V."/>
            <person name="Hugenholtz P."/>
            <person name="Kyrpides N.C."/>
            <person name="Klenk H.P."/>
            <person name="Lapidus A."/>
        </authorList>
    </citation>
    <scope>NUCLEOTIDE SEQUENCE [LARGE SCALE GENOMIC DNA]</scope>
    <source>
        <strain evidence="4">DSM 44963</strain>
    </source>
</reference>
<dbReference type="STRING" id="485913.Krac_5308"/>
<dbReference type="Gene3D" id="2.40.128.630">
    <property type="match status" value="1"/>
</dbReference>
<gene>
    <name evidence="3" type="ORF">Krac_5308</name>
</gene>
<dbReference type="SUPFAM" id="SSF50998">
    <property type="entry name" value="Quinoprotein alcohol dehydrogenase-like"/>
    <property type="match status" value="1"/>
</dbReference>
<dbReference type="InterPro" id="IPR015943">
    <property type="entry name" value="WD40/YVTN_repeat-like_dom_sf"/>
</dbReference>
<keyword evidence="4" id="KW-1185">Reference proteome</keyword>
<dbReference type="InParanoid" id="D6TVP9"/>
<evidence type="ECO:0000313" key="4">
    <source>
        <dbReference type="Proteomes" id="UP000004508"/>
    </source>
</evidence>
<feature type="domain" description="Pyrrolo-quinoline quinone repeat" evidence="2">
    <location>
        <begin position="338"/>
        <end position="464"/>
    </location>
</feature>
<feature type="region of interest" description="Disordered" evidence="1">
    <location>
        <begin position="39"/>
        <end position="64"/>
    </location>
</feature>
<dbReference type="InterPro" id="IPR011047">
    <property type="entry name" value="Quinoprotein_ADH-like_sf"/>
</dbReference>
<evidence type="ECO:0000256" key="1">
    <source>
        <dbReference type="SAM" id="MobiDB-lite"/>
    </source>
</evidence>
<organism evidence="3 4">
    <name type="scientific">Ktedonobacter racemifer DSM 44963</name>
    <dbReference type="NCBI Taxonomy" id="485913"/>
    <lineage>
        <taxon>Bacteria</taxon>
        <taxon>Bacillati</taxon>
        <taxon>Chloroflexota</taxon>
        <taxon>Ktedonobacteria</taxon>
        <taxon>Ktedonobacterales</taxon>
        <taxon>Ktedonobacteraceae</taxon>
        <taxon>Ktedonobacter</taxon>
    </lineage>
</organism>
<dbReference type="SMART" id="SM00564">
    <property type="entry name" value="PQQ"/>
    <property type="match status" value="5"/>
</dbReference>
<name>D6TVP9_KTERA</name>
<dbReference type="Gene3D" id="2.130.10.10">
    <property type="entry name" value="YVTN repeat-like/Quinoprotein amine dehydrogenase"/>
    <property type="match status" value="1"/>
</dbReference>
<dbReference type="Proteomes" id="UP000004508">
    <property type="component" value="Unassembled WGS sequence"/>
</dbReference>
<dbReference type="Pfam" id="PF13360">
    <property type="entry name" value="PQQ_2"/>
    <property type="match status" value="2"/>
</dbReference>
<dbReference type="PANTHER" id="PTHR34512:SF30">
    <property type="entry name" value="OUTER MEMBRANE PROTEIN ASSEMBLY FACTOR BAMB"/>
    <property type="match status" value="1"/>
</dbReference>
<dbReference type="PANTHER" id="PTHR34512">
    <property type="entry name" value="CELL SURFACE PROTEIN"/>
    <property type="match status" value="1"/>
</dbReference>
<feature type="domain" description="Pyrrolo-quinoline quinone repeat" evidence="2">
    <location>
        <begin position="92"/>
        <end position="265"/>
    </location>
</feature>
<dbReference type="AlphaFoldDB" id="D6TVP9"/>
<evidence type="ECO:0000259" key="2">
    <source>
        <dbReference type="Pfam" id="PF13360"/>
    </source>
</evidence>
<protein>
    <submittedName>
        <fullName evidence="3">WD40 repeat containing protein</fullName>
    </submittedName>
</protein>
<dbReference type="InterPro" id="IPR018391">
    <property type="entry name" value="PQQ_b-propeller_rpt"/>
</dbReference>
<dbReference type="InterPro" id="IPR002372">
    <property type="entry name" value="PQQ_rpt_dom"/>
</dbReference>
<dbReference type="EMBL" id="ADVG01000003">
    <property type="protein sequence ID" value="EFH84282.1"/>
    <property type="molecule type" value="Genomic_DNA"/>
</dbReference>
<sequence>MSCHTLISSKTNRHSIVLSNLLLLVLCFFFAGCGSKPTLQEQTSNQKIPDKTSGDCTLPTSPSSQSGTIQYAVSWDANPQEADNNQGISRLHVTAFDTSTGHIRWQREPLKVKDMYQSSEQRIVDGVLYIASSSQHNALLLALDTRDGHLLWQRETEETGFNTMQFCKGTIYQNTETTVQALQMSNGQVRWSYKSPAFLSGLVTTSAAVYLVETEINAQSQNGQRRFATALDTTHGKVLWRKAYTTANDSSTFKLIATKNAVLAINQIASDPSTSSPITSVQALQPETGRSIWTIPMSMSNEPLSVTALGDTLYLNGHNRLYNPKAHPASEPGQDMLLMAFNAHTGKLRWQREHNYEQFTFLSEQELYAYKGYRGDGSTPRKTFCALDTATGKDRWCIDSLQPSLFSLSANKDTLIVVEELQPSPLSLQQNLYAINKRDGKILWHQPWQSSAPSLVTLTLVTITPDQNAVPFG</sequence>
<feature type="compositionally biased region" description="Polar residues" evidence="1">
    <location>
        <begin position="54"/>
        <end position="64"/>
    </location>
</feature>